<dbReference type="AlphaFoldDB" id="A0A085U569"/>
<accession>A0A085U569</accession>
<reference evidence="1" key="1">
    <citation type="journal article" date="2015" name="Genome Announc.">
        <title>Complete Genome Sequence of Yersinia ruckeri Strain CSF007-82, Etiologic Agent of Red Mouth Disease in Salmonid Fish.</title>
        <authorList>
            <person name="Nelson M.C."/>
            <person name="LaPatra S.E."/>
            <person name="Welch T.J."/>
            <person name="Graf J."/>
        </authorList>
    </citation>
    <scope>NUCLEOTIDE SEQUENCE</scope>
    <source>
        <strain evidence="1">CSF007-82</strain>
    </source>
</reference>
<dbReference type="EMBL" id="UHJG01000001">
    <property type="protein sequence ID" value="SUP99952.1"/>
    <property type="molecule type" value="Genomic_DNA"/>
</dbReference>
<gene>
    <name evidence="2" type="primary">csgA</name>
    <name evidence="1" type="ORF">CSF007_4505</name>
    <name evidence="2" type="ORF">NCTC10476_01210</name>
</gene>
<dbReference type="NCBIfam" id="NF006035">
    <property type="entry name" value="PRK08177.1"/>
    <property type="match status" value="1"/>
</dbReference>
<keyword evidence="3" id="KW-1185">Reference proteome</keyword>
<dbReference type="OrthoDB" id="5786478at2"/>
<dbReference type="PANTHER" id="PTHR45458">
    <property type="entry name" value="SHORT-CHAIN DEHYDROGENASE/REDUCTASE SDR"/>
    <property type="match status" value="1"/>
</dbReference>
<dbReference type="PATRIC" id="fig|29486.44.peg.2279"/>
<dbReference type="InterPro" id="IPR002347">
    <property type="entry name" value="SDR_fam"/>
</dbReference>
<proteinExistence type="predicted"/>
<dbReference type="InterPro" id="IPR036291">
    <property type="entry name" value="NAD(P)-bd_dom_sf"/>
</dbReference>
<dbReference type="Proteomes" id="UP000255169">
    <property type="component" value="Unassembled WGS sequence"/>
</dbReference>
<dbReference type="GeneID" id="66878648"/>
<dbReference type="EMBL" id="LN681231">
    <property type="protein sequence ID" value="CEK26669.1"/>
    <property type="molecule type" value="Genomic_DNA"/>
</dbReference>
<name>A0A085U569_YERRU</name>
<evidence type="ECO:0000313" key="1">
    <source>
        <dbReference type="EMBL" id="CEK26669.1"/>
    </source>
</evidence>
<sequence length="226" mass="24393">MSATKKTALIIGASRGLGLGLVDELNRRGWSVTATTRNHAKETGANSTRWLMLDINQPDSIDAFLPQIIGQNFDLIFVNAGVSGADHQSALKATPEEILALFQTNTLSPIRIAEYLLPYRNPRASVLAFMSSQLGSITNNETGHKPMYSASKAALNMMTRHLVAEVADNTLTVLSFHPGWVKTDMGGDAAPLTISTSVQGVVDQIEKRSGKGGHAFIDYQGKSLPW</sequence>
<dbReference type="KEGG" id="yru:BD65_2796"/>
<dbReference type="SUPFAM" id="SSF51735">
    <property type="entry name" value="NAD(P)-binding Rossmann-fold domains"/>
    <property type="match status" value="1"/>
</dbReference>
<dbReference type="InterPro" id="IPR052184">
    <property type="entry name" value="SDR_enzymes"/>
</dbReference>
<dbReference type="PANTHER" id="PTHR45458:SF1">
    <property type="entry name" value="SHORT CHAIN DEHYDROGENASE"/>
    <property type="match status" value="1"/>
</dbReference>
<organism evidence="1">
    <name type="scientific">Yersinia ruckeri</name>
    <dbReference type="NCBI Taxonomy" id="29486"/>
    <lineage>
        <taxon>Bacteria</taxon>
        <taxon>Pseudomonadati</taxon>
        <taxon>Pseudomonadota</taxon>
        <taxon>Gammaproteobacteria</taxon>
        <taxon>Enterobacterales</taxon>
        <taxon>Yersiniaceae</taxon>
        <taxon>Yersinia</taxon>
    </lineage>
</organism>
<dbReference type="Gene3D" id="3.40.50.720">
    <property type="entry name" value="NAD(P)-binding Rossmann-like Domain"/>
    <property type="match status" value="1"/>
</dbReference>
<evidence type="ECO:0000313" key="3">
    <source>
        <dbReference type="Proteomes" id="UP000255169"/>
    </source>
</evidence>
<dbReference type="KEGG" id="yrb:UGYR_14350"/>
<dbReference type="STRING" id="29486.UGYR_14350"/>
<protein>
    <submittedName>
        <fullName evidence="1">Putative short-chain dehydrogenase</fullName>
    </submittedName>
    <submittedName>
        <fullName evidence="2">Short chain dehydrogenase</fullName>
    </submittedName>
</protein>
<reference evidence="2 3" key="2">
    <citation type="submission" date="2018-06" db="EMBL/GenBank/DDBJ databases">
        <authorList>
            <consortium name="Pathogen Informatics"/>
            <person name="Doyle S."/>
        </authorList>
    </citation>
    <scope>NUCLEOTIDE SEQUENCE [LARGE SCALE GENOMIC DNA]</scope>
    <source>
        <strain evidence="2 3">NCTC10476</strain>
    </source>
</reference>
<evidence type="ECO:0000313" key="2">
    <source>
        <dbReference type="EMBL" id="SUP99952.1"/>
    </source>
</evidence>
<dbReference type="RefSeq" id="WP_004720331.1">
    <property type="nucleotide sequence ID" value="NZ_CABIHT010000026.1"/>
</dbReference>
<dbReference type="GO" id="GO:0016616">
    <property type="term" value="F:oxidoreductase activity, acting on the CH-OH group of donors, NAD or NADP as acceptor"/>
    <property type="evidence" value="ECO:0007669"/>
    <property type="project" value="TreeGrafter"/>
</dbReference>
<dbReference type="eggNOG" id="COG1028">
    <property type="taxonomic scope" value="Bacteria"/>
</dbReference>
<dbReference type="PRINTS" id="PR00081">
    <property type="entry name" value="GDHRDH"/>
</dbReference>
<dbReference type="Pfam" id="PF00106">
    <property type="entry name" value="adh_short"/>
    <property type="match status" value="1"/>
</dbReference>